<gene>
    <name evidence="2" type="ORF">F3Y22_tig00110819pilonHSYRG00060</name>
</gene>
<reference evidence="2" key="1">
    <citation type="submission" date="2019-09" db="EMBL/GenBank/DDBJ databases">
        <title>Draft genome information of white flower Hibiscus syriacus.</title>
        <authorList>
            <person name="Kim Y.-M."/>
        </authorList>
    </citation>
    <scope>NUCLEOTIDE SEQUENCE [LARGE SCALE GENOMIC DNA]</scope>
    <source>
        <strain evidence="2">YM2019G1</strain>
    </source>
</reference>
<keyword evidence="1" id="KW-1133">Transmembrane helix</keyword>
<dbReference type="Proteomes" id="UP000436088">
    <property type="component" value="Unassembled WGS sequence"/>
</dbReference>
<keyword evidence="1" id="KW-0472">Membrane</keyword>
<feature type="transmembrane region" description="Helical" evidence="1">
    <location>
        <begin position="36"/>
        <end position="56"/>
    </location>
</feature>
<protein>
    <submittedName>
        <fullName evidence="2">6-phosphofructokinase 3</fullName>
    </submittedName>
</protein>
<evidence type="ECO:0000313" key="2">
    <source>
        <dbReference type="EMBL" id="KAE8692959.1"/>
    </source>
</evidence>
<feature type="transmembrane region" description="Helical" evidence="1">
    <location>
        <begin position="76"/>
        <end position="93"/>
    </location>
</feature>
<dbReference type="Gene3D" id="3.30.830.10">
    <property type="entry name" value="Metalloenzyme, LuxS/M16 peptidase-like"/>
    <property type="match status" value="1"/>
</dbReference>
<dbReference type="GO" id="GO:0005739">
    <property type="term" value="C:mitochondrion"/>
    <property type="evidence" value="ECO:0007669"/>
    <property type="project" value="TreeGrafter"/>
</dbReference>
<dbReference type="PANTHER" id="PTHR11851">
    <property type="entry name" value="METALLOPROTEASE"/>
    <property type="match status" value="1"/>
</dbReference>
<dbReference type="GO" id="GO:0016301">
    <property type="term" value="F:kinase activity"/>
    <property type="evidence" value="ECO:0007669"/>
    <property type="project" value="UniProtKB-KW"/>
</dbReference>
<dbReference type="GO" id="GO:0046872">
    <property type="term" value="F:metal ion binding"/>
    <property type="evidence" value="ECO:0007669"/>
    <property type="project" value="InterPro"/>
</dbReference>
<dbReference type="PANTHER" id="PTHR11851:SF203">
    <property type="entry name" value="MITOCHONDRIAL-PROCESSING PEPTIDASE SUBUNIT ALPHA-1, MITOCHONDRIAL-RELATED"/>
    <property type="match status" value="1"/>
</dbReference>
<dbReference type="InterPro" id="IPR011249">
    <property type="entry name" value="Metalloenz_LuxS/M16"/>
</dbReference>
<organism evidence="2 3">
    <name type="scientific">Hibiscus syriacus</name>
    <name type="common">Rose of Sharon</name>
    <dbReference type="NCBI Taxonomy" id="106335"/>
    <lineage>
        <taxon>Eukaryota</taxon>
        <taxon>Viridiplantae</taxon>
        <taxon>Streptophyta</taxon>
        <taxon>Embryophyta</taxon>
        <taxon>Tracheophyta</taxon>
        <taxon>Spermatophyta</taxon>
        <taxon>Magnoliopsida</taxon>
        <taxon>eudicotyledons</taxon>
        <taxon>Gunneridae</taxon>
        <taxon>Pentapetalae</taxon>
        <taxon>rosids</taxon>
        <taxon>malvids</taxon>
        <taxon>Malvales</taxon>
        <taxon>Malvaceae</taxon>
        <taxon>Malvoideae</taxon>
        <taxon>Hibiscus</taxon>
    </lineage>
</organism>
<keyword evidence="3" id="KW-1185">Reference proteome</keyword>
<sequence>MKLNWMRVPISLLFLKYPVAGITRKTVTLTVMQFDILKVAASFYLALSSCICHHPLLHSDKSKFPFVDHADHTFKIVAGAWAVQMLLVIWRAVSNWEAMNRQFTPLVTLCTGQPLLASESAIDRLDNVILEEFVLVPISLLFLKTRGWNNKKDSVTLTVMQVADFEFCFIYCLTLLCLVHTSTHFALVLKYPLVLYLALSSCICHHPLLHSDKSKFPFVDHADHTFKIVAGAWAVQMLLGYMESCQQLGGYEQLQKMKAELDEVLKNPERLILEAVHSAGYSGALANPLLASESAIDRLDNVILEEFVTENYKGSIIVLAASGIENEELLLIAEPLLADIPAGPQPKEPKSVYSTHFALVFEVPGGWNNKKDSVTLTVMQVIWRAVSNWEAMSRFICLHTLLLHPDKNKFPFANHTFNIVAEAWVVLLLLGIWRAVIKLGGYELALLEYDKHKMHCAVMPRSVRSLIESFTVVALMGYDKHKMHGVVLPHSVPSLIGPFTVVCPALLGYDKHKMHGVVLPHSVPSLIKPFRVVSPVIWRAIIKLGGYEQALLGYDKHKMHGVVLPHFVPSLVEAFTYASPSCICLHHLLLHPDKIMFPFADHADHTFKIVADAWDVQLLRGDARDLLNLSAESLNFSPITTASSIVGEWHCWGMTNIKCMALYSLIKTFTVVSPALLGYDKHKMHGVVLPHSVPSLIEAFTVGNLVIWRAVIKLEGYEQALLGYDKHKIHGVVLSHSVLSLIKPFTVVSPALLGYDKHKMHSVVLPHSISSLVEAFTDFIWRAVIKLGGYEQALLGYDKHKLHSAILLHSVPSLVEAFTDRGNDTIEYIFYFSWSLHEGFEFAQVIWRAVSKLGGYEQALLGYDKHKMHGDALLGYDKHKMHGDVLPHSLPSLIGPFTVVCQADCEVYALIPGLLHETVAEVLHRAFESAQASLFQVIWRVVIKLGGYEKALLGYDKHKMHGVVLRHFVPSVIEAFTVGNPADCEVYALIPGLLHETVAEVLHRAFESAQASLFQVIWRVVIKLGGYEKALLGYDKHKMHGVVLRHFVPSVIEAFTVGNPADCLWYMLRFPGFFVKKSVVIWRAVIKLGGYEHVCLYIKPKV</sequence>
<accession>A0A6A2ZNR0</accession>
<comment type="caution">
    <text evidence="2">The sequence shown here is derived from an EMBL/GenBank/DDBJ whole genome shotgun (WGS) entry which is preliminary data.</text>
</comment>
<dbReference type="AlphaFoldDB" id="A0A6A2ZNR0"/>
<dbReference type="EMBL" id="VEPZ02001124">
    <property type="protein sequence ID" value="KAE8692959.1"/>
    <property type="molecule type" value="Genomic_DNA"/>
</dbReference>
<keyword evidence="1" id="KW-0812">Transmembrane</keyword>
<evidence type="ECO:0000313" key="3">
    <source>
        <dbReference type="Proteomes" id="UP000436088"/>
    </source>
</evidence>
<feature type="transmembrane region" description="Helical" evidence="1">
    <location>
        <begin position="155"/>
        <end position="181"/>
    </location>
</feature>
<evidence type="ECO:0000256" key="1">
    <source>
        <dbReference type="SAM" id="Phobius"/>
    </source>
</evidence>
<name>A0A6A2ZNR0_HIBSY</name>
<dbReference type="InterPro" id="IPR050361">
    <property type="entry name" value="MPP/UQCRC_Complex"/>
</dbReference>
<dbReference type="SUPFAM" id="SSF63411">
    <property type="entry name" value="LuxS/MPP-like metallohydrolase"/>
    <property type="match status" value="1"/>
</dbReference>
<proteinExistence type="predicted"/>